<evidence type="ECO:0000256" key="2">
    <source>
        <dbReference type="ARBA" id="ARBA00022737"/>
    </source>
</evidence>
<dbReference type="PANTHER" id="PTHR24366">
    <property type="entry name" value="IG(IMMUNOGLOBULIN) AND LRR(LEUCINE RICH REPEAT) DOMAINS"/>
    <property type="match status" value="1"/>
</dbReference>
<dbReference type="InterPro" id="IPR001611">
    <property type="entry name" value="Leu-rich_rpt"/>
</dbReference>
<accession>A0A8C4WZP4</accession>
<evidence type="ECO:0000256" key="3">
    <source>
        <dbReference type="SAM" id="Phobius"/>
    </source>
</evidence>
<protein>
    <submittedName>
        <fullName evidence="5">Uncharacterized protein</fullName>
    </submittedName>
</protein>
<feature type="transmembrane region" description="Helical" evidence="3">
    <location>
        <begin position="211"/>
        <end position="238"/>
    </location>
</feature>
<dbReference type="InterPro" id="IPR003591">
    <property type="entry name" value="Leu-rich_rpt_typical-subtyp"/>
</dbReference>
<name>A0A8C4WZP4_EPTBU</name>
<dbReference type="SMART" id="SM00369">
    <property type="entry name" value="LRR_TYP"/>
    <property type="match status" value="5"/>
</dbReference>
<keyword evidence="3" id="KW-1133">Transmembrane helix</keyword>
<dbReference type="AlphaFoldDB" id="A0A8C4WZP4"/>
<keyword evidence="3" id="KW-0812">Transmembrane</keyword>
<proteinExistence type="predicted"/>
<keyword evidence="4" id="KW-0732">Signal</keyword>
<sequence>VNSALCFFCLLYNCLLPHHTNLACPLFDKLTQLTEMCLHQNKTEHKLKSLPNGVFNKLTELTVLYLDGNKLQSIPSGVFDKLTQLTHLELDRNQLKSLPMGIFDKLTKLTYLELYSIQLQSLPMGIFDKLTNLTVLGLYNNKLQSLPHGVFDKLTKLTAFMQDIRLYNNHWDCSCHSIANLSLWIHKNPHKQQGMRFIVIRRLHFSPSCPLLIRVCFSSLFFFLLFWVFLFLASFIIAHEPDKS</sequence>
<dbReference type="FunFam" id="3.80.10.10:FF:001164">
    <property type="entry name" value="GH01279p"/>
    <property type="match status" value="1"/>
</dbReference>
<keyword evidence="2" id="KW-0677">Repeat</keyword>
<feature type="signal peptide" evidence="4">
    <location>
        <begin position="1"/>
        <end position="22"/>
    </location>
</feature>
<keyword evidence="3" id="KW-0472">Membrane</keyword>
<reference evidence="5" key="1">
    <citation type="submission" date="2025-08" db="UniProtKB">
        <authorList>
            <consortium name="Ensembl"/>
        </authorList>
    </citation>
    <scope>IDENTIFICATION</scope>
</reference>
<keyword evidence="6" id="KW-1185">Reference proteome</keyword>
<dbReference type="PANTHER" id="PTHR24366:SF96">
    <property type="entry name" value="LEUCINE RICH REPEAT CONTAINING 53"/>
    <property type="match status" value="1"/>
</dbReference>
<dbReference type="Ensembl" id="ENSEBUT00000022626.1">
    <property type="protein sequence ID" value="ENSEBUP00000022050.1"/>
    <property type="gene ID" value="ENSEBUG00000013596.1"/>
</dbReference>
<dbReference type="Proteomes" id="UP000694388">
    <property type="component" value="Unplaced"/>
</dbReference>
<dbReference type="PROSITE" id="PS51450">
    <property type="entry name" value="LRR"/>
    <property type="match status" value="1"/>
</dbReference>
<dbReference type="InterPro" id="IPR032675">
    <property type="entry name" value="LRR_dom_sf"/>
</dbReference>
<dbReference type="Gene3D" id="3.80.10.10">
    <property type="entry name" value="Ribonuclease Inhibitor"/>
    <property type="match status" value="1"/>
</dbReference>
<evidence type="ECO:0000313" key="5">
    <source>
        <dbReference type="Ensembl" id="ENSEBUP00000022050.1"/>
    </source>
</evidence>
<dbReference type="GeneTree" id="ENSGT00940000161826"/>
<keyword evidence="1" id="KW-0433">Leucine-rich repeat</keyword>
<organism evidence="5 6">
    <name type="scientific">Eptatretus burgeri</name>
    <name type="common">Inshore hagfish</name>
    <dbReference type="NCBI Taxonomy" id="7764"/>
    <lineage>
        <taxon>Eukaryota</taxon>
        <taxon>Metazoa</taxon>
        <taxon>Chordata</taxon>
        <taxon>Craniata</taxon>
        <taxon>Vertebrata</taxon>
        <taxon>Cyclostomata</taxon>
        <taxon>Myxini</taxon>
        <taxon>Myxiniformes</taxon>
        <taxon>Myxinidae</taxon>
        <taxon>Eptatretinae</taxon>
        <taxon>Eptatretus</taxon>
    </lineage>
</organism>
<dbReference type="SUPFAM" id="SSF52058">
    <property type="entry name" value="L domain-like"/>
    <property type="match status" value="1"/>
</dbReference>
<evidence type="ECO:0000256" key="1">
    <source>
        <dbReference type="ARBA" id="ARBA00022614"/>
    </source>
</evidence>
<reference evidence="5" key="2">
    <citation type="submission" date="2025-09" db="UniProtKB">
        <authorList>
            <consortium name="Ensembl"/>
        </authorList>
    </citation>
    <scope>IDENTIFICATION</scope>
</reference>
<evidence type="ECO:0000256" key="4">
    <source>
        <dbReference type="SAM" id="SignalP"/>
    </source>
</evidence>
<evidence type="ECO:0000313" key="6">
    <source>
        <dbReference type="Proteomes" id="UP000694388"/>
    </source>
</evidence>
<feature type="chain" id="PRO_5033991219" evidence="4">
    <location>
        <begin position="23"/>
        <end position="244"/>
    </location>
</feature>
<dbReference type="Pfam" id="PF13855">
    <property type="entry name" value="LRR_8"/>
    <property type="match status" value="1"/>
</dbReference>